<dbReference type="InterPro" id="IPR018060">
    <property type="entry name" value="HTH_AraC"/>
</dbReference>
<dbReference type="PRINTS" id="PR00032">
    <property type="entry name" value="HTHARAC"/>
</dbReference>
<evidence type="ECO:0000256" key="1">
    <source>
        <dbReference type="ARBA" id="ARBA00022491"/>
    </source>
</evidence>
<dbReference type="PANTHER" id="PTHR11019">
    <property type="entry name" value="HTH-TYPE TRANSCRIPTIONAL REGULATOR NIMR"/>
    <property type="match status" value="1"/>
</dbReference>
<sequence length="180" mass="19820">MCNGSVTMHSLFFNTSGGAEFLDTCSVVTISPLLKELILYTTRSVDTLEADASERLISVILDQVSHLPAEPLFLPVASDSRLKPIIDGLLDDPSDTQSLDTWAEEVGSCSRTLSRLFITQTGLSFGRWRERARVIAALKGLSEGRSVTEIAYELGYRSQSAFINMFKRTTGRTPGKFFTS</sequence>
<dbReference type="OrthoDB" id="9804543at2"/>
<dbReference type="SMART" id="SM00342">
    <property type="entry name" value="HTH_ARAC"/>
    <property type="match status" value="1"/>
</dbReference>
<dbReference type="AlphaFoldDB" id="A0A2V4MRG6"/>
<keyword evidence="3" id="KW-0238">DNA-binding</keyword>
<comment type="caution">
    <text evidence="6">The sequence shown here is derived from an EMBL/GenBank/DDBJ whole genome shotgun (WGS) entry which is preliminary data.</text>
</comment>
<keyword evidence="4" id="KW-0804">Transcription</keyword>
<name>A0A2V4MRG6_9RHOB</name>
<keyword evidence="2" id="KW-0805">Transcription regulation</keyword>
<keyword evidence="1" id="KW-0678">Repressor</keyword>
<gene>
    <name evidence="6" type="ORF">DI396_07800</name>
</gene>
<dbReference type="EMBL" id="QFVT01000004">
    <property type="protein sequence ID" value="PYC48139.1"/>
    <property type="molecule type" value="Genomic_DNA"/>
</dbReference>
<dbReference type="InterPro" id="IPR020449">
    <property type="entry name" value="Tscrpt_reg_AraC-type_HTH"/>
</dbReference>
<evidence type="ECO:0000256" key="3">
    <source>
        <dbReference type="ARBA" id="ARBA00023125"/>
    </source>
</evidence>
<dbReference type="Proteomes" id="UP000248012">
    <property type="component" value="Unassembled WGS sequence"/>
</dbReference>
<dbReference type="FunFam" id="1.10.10.60:FF:000132">
    <property type="entry name" value="AraC family transcriptional regulator"/>
    <property type="match status" value="1"/>
</dbReference>
<dbReference type="PANTHER" id="PTHR11019:SF199">
    <property type="entry name" value="HTH-TYPE TRANSCRIPTIONAL REGULATOR NIMR"/>
    <property type="match status" value="1"/>
</dbReference>
<dbReference type="Pfam" id="PF12833">
    <property type="entry name" value="HTH_18"/>
    <property type="match status" value="1"/>
</dbReference>
<dbReference type="PROSITE" id="PS01124">
    <property type="entry name" value="HTH_ARAC_FAMILY_2"/>
    <property type="match status" value="1"/>
</dbReference>
<keyword evidence="7" id="KW-1185">Reference proteome</keyword>
<dbReference type="SUPFAM" id="SSF46689">
    <property type="entry name" value="Homeodomain-like"/>
    <property type="match status" value="2"/>
</dbReference>
<dbReference type="PROSITE" id="PS00041">
    <property type="entry name" value="HTH_ARAC_FAMILY_1"/>
    <property type="match status" value="1"/>
</dbReference>
<feature type="domain" description="HTH araC/xylS-type" evidence="5">
    <location>
        <begin position="80"/>
        <end position="180"/>
    </location>
</feature>
<dbReference type="InterPro" id="IPR009057">
    <property type="entry name" value="Homeodomain-like_sf"/>
</dbReference>
<dbReference type="Gene3D" id="1.10.10.60">
    <property type="entry name" value="Homeodomain-like"/>
    <property type="match status" value="2"/>
</dbReference>
<organism evidence="6 7">
    <name type="scientific">Litorivita pollutaquae</name>
    <dbReference type="NCBI Taxonomy" id="2200892"/>
    <lineage>
        <taxon>Bacteria</taxon>
        <taxon>Pseudomonadati</taxon>
        <taxon>Pseudomonadota</taxon>
        <taxon>Alphaproteobacteria</taxon>
        <taxon>Rhodobacterales</taxon>
        <taxon>Paracoccaceae</taxon>
        <taxon>Litorivita</taxon>
    </lineage>
</organism>
<accession>A0A2V4MRG6</accession>
<reference evidence="6 7" key="1">
    <citation type="submission" date="2018-05" db="EMBL/GenBank/DDBJ databases">
        <title>Oceanovita maritima gen. nov., sp. nov., a marine bacterium in the family Rhodobacteraceae isolated from surface seawater of Lundu port Xiamen, China.</title>
        <authorList>
            <person name="Hetharua B.H."/>
            <person name="Min D."/>
            <person name="Liao H."/>
            <person name="Tian Y."/>
        </authorList>
    </citation>
    <scope>NUCLEOTIDE SEQUENCE [LARGE SCALE GENOMIC DNA]</scope>
    <source>
        <strain evidence="6 7">FSX-11</strain>
    </source>
</reference>
<proteinExistence type="predicted"/>
<dbReference type="GO" id="GO:0003700">
    <property type="term" value="F:DNA-binding transcription factor activity"/>
    <property type="evidence" value="ECO:0007669"/>
    <property type="project" value="InterPro"/>
</dbReference>
<dbReference type="InterPro" id="IPR018062">
    <property type="entry name" value="HTH_AraC-typ_CS"/>
</dbReference>
<protein>
    <recommendedName>
        <fullName evidence="5">HTH araC/xylS-type domain-containing protein</fullName>
    </recommendedName>
</protein>
<evidence type="ECO:0000313" key="6">
    <source>
        <dbReference type="EMBL" id="PYC48139.1"/>
    </source>
</evidence>
<evidence type="ECO:0000256" key="2">
    <source>
        <dbReference type="ARBA" id="ARBA00023015"/>
    </source>
</evidence>
<evidence type="ECO:0000256" key="4">
    <source>
        <dbReference type="ARBA" id="ARBA00023163"/>
    </source>
</evidence>
<dbReference type="GO" id="GO:0043565">
    <property type="term" value="F:sequence-specific DNA binding"/>
    <property type="evidence" value="ECO:0007669"/>
    <property type="project" value="InterPro"/>
</dbReference>
<evidence type="ECO:0000313" key="7">
    <source>
        <dbReference type="Proteomes" id="UP000248012"/>
    </source>
</evidence>
<evidence type="ECO:0000259" key="5">
    <source>
        <dbReference type="PROSITE" id="PS01124"/>
    </source>
</evidence>